<gene>
    <name evidence="3" type="ORF">ACHAWU_007685</name>
</gene>
<dbReference type="SMART" id="SM00513">
    <property type="entry name" value="SAP"/>
    <property type="match status" value="2"/>
</dbReference>
<dbReference type="EMBL" id="JALLBG020000305">
    <property type="protein sequence ID" value="KAL3756414.1"/>
    <property type="molecule type" value="Genomic_DNA"/>
</dbReference>
<feature type="region of interest" description="Disordered" evidence="1">
    <location>
        <begin position="54"/>
        <end position="100"/>
    </location>
</feature>
<dbReference type="Gene3D" id="1.10.720.30">
    <property type="entry name" value="SAP domain"/>
    <property type="match status" value="1"/>
</dbReference>
<dbReference type="InterPro" id="IPR003034">
    <property type="entry name" value="SAP_dom"/>
</dbReference>
<dbReference type="AlphaFoldDB" id="A0ABD3LXG7"/>
<feature type="domain" description="SAP" evidence="2">
    <location>
        <begin position="14"/>
        <end position="50"/>
    </location>
</feature>
<feature type="compositionally biased region" description="Low complexity" evidence="1">
    <location>
        <begin position="68"/>
        <end position="92"/>
    </location>
</feature>
<comment type="caution">
    <text evidence="3">The sequence shown here is derived from an EMBL/GenBank/DDBJ whole genome shotgun (WGS) entry which is preliminary data.</text>
</comment>
<feature type="compositionally biased region" description="Low complexity" evidence="1">
    <location>
        <begin position="148"/>
        <end position="160"/>
    </location>
</feature>
<evidence type="ECO:0000256" key="1">
    <source>
        <dbReference type="SAM" id="MobiDB-lite"/>
    </source>
</evidence>
<feature type="region of interest" description="Disordered" evidence="1">
    <location>
        <begin position="140"/>
        <end position="171"/>
    </location>
</feature>
<sequence>MTATASDEELEKEISSMRVTQIRQELESYGISTKSFFEKSELVDALVTARKEGKVPIATSAAGGGEGASSMSGGSSSTSSSSSSAASGSGASNRQERLQQEIEKCNKLKIGELKKELESYGVSTKSYFEKSEFVRAVAEIRVDGPPKTTGTSASSSASSGRVREEPRDPSYRDVIVTKFPGNKALMEGKIIEVRSR</sequence>
<feature type="compositionally biased region" description="Basic and acidic residues" evidence="1">
    <location>
        <begin position="161"/>
        <end position="171"/>
    </location>
</feature>
<name>A0ABD3LXG7_9STRA</name>
<evidence type="ECO:0000313" key="3">
    <source>
        <dbReference type="EMBL" id="KAL3756414.1"/>
    </source>
</evidence>
<proteinExistence type="predicted"/>
<dbReference type="Proteomes" id="UP001530293">
    <property type="component" value="Unassembled WGS sequence"/>
</dbReference>
<organism evidence="3 4">
    <name type="scientific">Discostella pseudostelligera</name>
    <dbReference type="NCBI Taxonomy" id="259834"/>
    <lineage>
        <taxon>Eukaryota</taxon>
        <taxon>Sar</taxon>
        <taxon>Stramenopiles</taxon>
        <taxon>Ochrophyta</taxon>
        <taxon>Bacillariophyta</taxon>
        <taxon>Coscinodiscophyceae</taxon>
        <taxon>Thalassiosirophycidae</taxon>
        <taxon>Stephanodiscales</taxon>
        <taxon>Stephanodiscaceae</taxon>
        <taxon>Discostella</taxon>
    </lineage>
</organism>
<evidence type="ECO:0000313" key="4">
    <source>
        <dbReference type="Proteomes" id="UP001530293"/>
    </source>
</evidence>
<protein>
    <recommendedName>
        <fullName evidence="2">SAP domain-containing protein</fullName>
    </recommendedName>
</protein>
<accession>A0ABD3LXG7</accession>
<keyword evidence="4" id="KW-1185">Reference proteome</keyword>
<feature type="domain" description="SAP" evidence="2">
    <location>
        <begin position="105"/>
        <end position="141"/>
    </location>
</feature>
<dbReference type="InterPro" id="IPR036361">
    <property type="entry name" value="SAP_dom_sf"/>
</dbReference>
<reference evidence="3 4" key="1">
    <citation type="submission" date="2024-10" db="EMBL/GenBank/DDBJ databases">
        <title>Updated reference genomes for cyclostephanoid diatoms.</title>
        <authorList>
            <person name="Roberts W.R."/>
            <person name="Alverson A.J."/>
        </authorList>
    </citation>
    <scope>NUCLEOTIDE SEQUENCE [LARGE SCALE GENOMIC DNA]</scope>
    <source>
        <strain evidence="3 4">AJA232-27</strain>
    </source>
</reference>
<evidence type="ECO:0000259" key="2">
    <source>
        <dbReference type="SMART" id="SM00513"/>
    </source>
</evidence>